<gene>
    <name evidence="2" type="ORF">HC231_14575</name>
</gene>
<dbReference type="Pfam" id="PF01261">
    <property type="entry name" value="AP_endonuc_2"/>
    <property type="match status" value="1"/>
</dbReference>
<dbReference type="InterPro" id="IPR036237">
    <property type="entry name" value="Xyl_isomerase-like_sf"/>
</dbReference>
<protein>
    <submittedName>
        <fullName evidence="2">Sugar phosphate isomerase/epimerase</fullName>
    </submittedName>
</protein>
<reference evidence="2 3" key="1">
    <citation type="submission" date="2020-03" db="EMBL/GenBank/DDBJ databases">
        <authorList>
            <person name="Bakhshi Ganjeh M."/>
        </authorList>
    </citation>
    <scope>NUCLEOTIDE SEQUENCE [LARGE SCALE GENOMIC DNA]</scope>
    <source>
        <strain evidence="3">Iran 50</strain>
    </source>
</reference>
<dbReference type="Gene3D" id="3.20.20.150">
    <property type="entry name" value="Divalent-metal-dependent TIM barrel enzymes"/>
    <property type="match status" value="1"/>
</dbReference>
<dbReference type="InterPro" id="IPR050312">
    <property type="entry name" value="IolE/XylAMocC-like"/>
</dbReference>
<evidence type="ECO:0000313" key="2">
    <source>
        <dbReference type="EMBL" id="QTF10820.1"/>
    </source>
</evidence>
<accession>A0ABX7V347</accession>
<evidence type="ECO:0000259" key="1">
    <source>
        <dbReference type="Pfam" id="PF01261"/>
    </source>
</evidence>
<dbReference type="PANTHER" id="PTHR12110:SF21">
    <property type="entry name" value="XYLOSE ISOMERASE-LIKE TIM BARREL DOMAIN-CONTAINING PROTEIN"/>
    <property type="match status" value="1"/>
</dbReference>
<dbReference type="EMBL" id="CP050854">
    <property type="protein sequence ID" value="QTF10820.1"/>
    <property type="molecule type" value="Genomic_DNA"/>
</dbReference>
<evidence type="ECO:0000313" key="3">
    <source>
        <dbReference type="Proteomes" id="UP000671960"/>
    </source>
</evidence>
<dbReference type="PANTHER" id="PTHR12110">
    <property type="entry name" value="HYDROXYPYRUVATE ISOMERASE"/>
    <property type="match status" value="1"/>
</dbReference>
<dbReference type="GO" id="GO:0016853">
    <property type="term" value="F:isomerase activity"/>
    <property type="evidence" value="ECO:0007669"/>
    <property type="project" value="UniProtKB-KW"/>
</dbReference>
<feature type="domain" description="Xylose isomerase-like TIM barrel" evidence="1">
    <location>
        <begin position="21"/>
        <end position="254"/>
    </location>
</feature>
<keyword evidence="3" id="KW-1185">Reference proteome</keyword>
<proteinExistence type="predicted"/>
<dbReference type="SUPFAM" id="SSF51658">
    <property type="entry name" value="Xylose isomerase-like"/>
    <property type="match status" value="1"/>
</dbReference>
<dbReference type="RefSeq" id="WP_208231346.1">
    <property type="nucleotide sequence ID" value="NZ_CP050854.1"/>
</dbReference>
<dbReference type="InterPro" id="IPR013022">
    <property type="entry name" value="Xyl_isomerase-like_TIM-brl"/>
</dbReference>
<organism evidence="2 3">
    <name type="scientific">Brenneria izadpanahii</name>
    <dbReference type="NCBI Taxonomy" id="2722756"/>
    <lineage>
        <taxon>Bacteria</taxon>
        <taxon>Pseudomonadati</taxon>
        <taxon>Pseudomonadota</taxon>
        <taxon>Gammaproteobacteria</taxon>
        <taxon>Enterobacterales</taxon>
        <taxon>Pectobacteriaceae</taxon>
        <taxon>Brenneria</taxon>
    </lineage>
</organism>
<name>A0ABX7V347_9GAMM</name>
<keyword evidence="2" id="KW-0413">Isomerase</keyword>
<dbReference type="Proteomes" id="UP000671960">
    <property type="component" value="Chromosome"/>
</dbReference>
<sequence>MMKLGFNQATCMENSTLEQDIQLAESCGYDVIELRLDMLANYLKQHDISELADFFASSRLKPHGYNSLEDITFCDPESWREKRAQLAFACDAAAAIGGDCLVVVPTIQAGLARTQDEVIKDSVKRLRELSDYAGEHGMRLAFEPIGSANCCVRSLPLAMEIVDAVDRSNVGVVVDAFNLFLFDQWRDPTILRKVPTEKIYVYHIDDADDLPVDKLDHCHRLFPGNGIIPLAEISRQLQAIGYTGPCSLELFNPGYWRMAARDVFEIGASKTKPFLGVDA</sequence>